<dbReference type="InterPro" id="IPR003718">
    <property type="entry name" value="OsmC/Ohr_fam"/>
</dbReference>
<dbReference type="InterPro" id="IPR036102">
    <property type="entry name" value="OsmC/Ohrsf"/>
</dbReference>
<comment type="caution">
    <text evidence="2">The sequence shown here is derived from an EMBL/GenBank/DDBJ whole genome shotgun (WGS) entry which is preliminary data.</text>
</comment>
<dbReference type="STRING" id="417102.CA982_14785"/>
<proteinExistence type="predicted"/>
<evidence type="ECO:0000313" key="3">
    <source>
        <dbReference type="Proteomes" id="UP000194632"/>
    </source>
</evidence>
<feature type="region of interest" description="Disordered" evidence="1">
    <location>
        <begin position="1"/>
        <end position="25"/>
    </location>
</feature>
<dbReference type="PANTHER" id="PTHR35368">
    <property type="entry name" value="HYDROPEROXIDE REDUCTASE"/>
    <property type="match status" value="1"/>
</dbReference>
<dbReference type="Pfam" id="PF02566">
    <property type="entry name" value="OsmC"/>
    <property type="match status" value="1"/>
</dbReference>
<name>A0A2C9ZKQ4_9ACTN</name>
<dbReference type="Gene3D" id="3.30.300.20">
    <property type="match status" value="1"/>
</dbReference>
<reference evidence="2 3" key="1">
    <citation type="submission" date="2017-05" db="EMBL/GenBank/DDBJ databases">
        <title>Biotechnological potential of actinobacteria isolated from South African environments.</title>
        <authorList>
            <person name="Le Roes-Hill M."/>
            <person name="Prins A."/>
            <person name="Durrell K.A."/>
        </authorList>
    </citation>
    <scope>NUCLEOTIDE SEQUENCE [LARGE SCALE GENOMIC DNA]</scope>
    <source>
        <strain evidence="2">BS2</strain>
    </source>
</reference>
<dbReference type="EMBL" id="NGFO01000016">
    <property type="protein sequence ID" value="OUC77969.1"/>
    <property type="molecule type" value="Genomic_DNA"/>
</dbReference>
<protein>
    <recommendedName>
        <fullName evidence="4">Osmotically inducible protein OsmC</fullName>
    </recommendedName>
</protein>
<dbReference type="AlphaFoldDB" id="A0A2C9ZKQ4"/>
<dbReference type="InterPro" id="IPR052924">
    <property type="entry name" value="OsmC/Ohr_hydroprdx_reductase"/>
</dbReference>
<dbReference type="SUPFAM" id="SSF82784">
    <property type="entry name" value="OsmC-like"/>
    <property type="match status" value="1"/>
</dbReference>
<sequence length="195" mass="20704">MGCSTVDHYAGPVTGAQDSDDDSLNGISAAHRRELSARLGDRERVSSFSGPWEVETVWRGGFRVDATARGHTIEFDEPADLTAQDSAPTPHEYVLSAVAACITDGVVLHATSQGIRIDSLEVRVTGTFENILRWAGLATDGNPGFGALQVSGRISGDADATTLTDLWNRAIAGSPVAQTISRPTTITSQLRVDPR</sequence>
<evidence type="ECO:0000256" key="1">
    <source>
        <dbReference type="SAM" id="MobiDB-lite"/>
    </source>
</evidence>
<evidence type="ECO:0008006" key="4">
    <source>
        <dbReference type="Google" id="ProtNLM"/>
    </source>
</evidence>
<dbReference type="OrthoDB" id="9811389at2"/>
<dbReference type="InterPro" id="IPR015946">
    <property type="entry name" value="KH_dom-like_a/b"/>
</dbReference>
<accession>A0A2C9ZKQ4</accession>
<gene>
    <name evidence="2" type="ORF">CA982_14785</name>
</gene>
<organism evidence="2 3">
    <name type="scientific">Gordonia lacunae</name>
    <dbReference type="NCBI Taxonomy" id="417102"/>
    <lineage>
        <taxon>Bacteria</taxon>
        <taxon>Bacillati</taxon>
        <taxon>Actinomycetota</taxon>
        <taxon>Actinomycetes</taxon>
        <taxon>Mycobacteriales</taxon>
        <taxon>Gordoniaceae</taxon>
        <taxon>Gordonia</taxon>
    </lineage>
</organism>
<dbReference type="PANTHER" id="PTHR35368:SF1">
    <property type="entry name" value="HYDROPEROXIDE REDUCTASE"/>
    <property type="match status" value="1"/>
</dbReference>
<dbReference type="Proteomes" id="UP000194632">
    <property type="component" value="Unassembled WGS sequence"/>
</dbReference>
<keyword evidence="3" id="KW-1185">Reference proteome</keyword>
<evidence type="ECO:0000313" key="2">
    <source>
        <dbReference type="EMBL" id="OUC77969.1"/>
    </source>
</evidence>